<accession>A0A388LTC1</accession>
<dbReference type="STRING" id="69332.A0A388LTC1"/>
<dbReference type="OrthoDB" id="10044893at2759"/>
<dbReference type="Gene3D" id="3.80.10.10">
    <property type="entry name" value="Ribonuclease Inhibitor"/>
    <property type="match status" value="1"/>
</dbReference>
<gene>
    <name evidence="2" type="ORF">CBR_g40195</name>
</gene>
<dbReference type="EMBL" id="BFEA01000523">
    <property type="protein sequence ID" value="GBG85557.1"/>
    <property type="molecule type" value="Genomic_DNA"/>
</dbReference>
<evidence type="ECO:0000313" key="3">
    <source>
        <dbReference type="Proteomes" id="UP000265515"/>
    </source>
</evidence>
<name>A0A388LTC1_CHABU</name>
<evidence type="ECO:0008006" key="4">
    <source>
        <dbReference type="Google" id="ProtNLM"/>
    </source>
</evidence>
<dbReference type="Gramene" id="GBG85557">
    <property type="protein sequence ID" value="GBG85557"/>
    <property type="gene ID" value="CBR_g40195"/>
</dbReference>
<dbReference type="SUPFAM" id="SSF52047">
    <property type="entry name" value="RNI-like"/>
    <property type="match status" value="1"/>
</dbReference>
<organism evidence="2 3">
    <name type="scientific">Chara braunii</name>
    <name type="common">Braun's stonewort</name>
    <dbReference type="NCBI Taxonomy" id="69332"/>
    <lineage>
        <taxon>Eukaryota</taxon>
        <taxon>Viridiplantae</taxon>
        <taxon>Streptophyta</taxon>
        <taxon>Charophyceae</taxon>
        <taxon>Charales</taxon>
        <taxon>Characeae</taxon>
        <taxon>Chara</taxon>
    </lineage>
</organism>
<dbReference type="InterPro" id="IPR032675">
    <property type="entry name" value="LRR_dom_sf"/>
</dbReference>
<protein>
    <recommendedName>
        <fullName evidence="4">F-box domain-containing protein</fullName>
    </recommendedName>
</protein>
<reference evidence="2 3" key="1">
    <citation type="journal article" date="2018" name="Cell">
        <title>The Chara Genome: Secondary Complexity and Implications for Plant Terrestrialization.</title>
        <authorList>
            <person name="Nishiyama T."/>
            <person name="Sakayama H."/>
            <person name="Vries J.D."/>
            <person name="Buschmann H."/>
            <person name="Saint-Marcoux D."/>
            <person name="Ullrich K.K."/>
            <person name="Haas F.B."/>
            <person name="Vanderstraeten L."/>
            <person name="Becker D."/>
            <person name="Lang D."/>
            <person name="Vosolsobe S."/>
            <person name="Rombauts S."/>
            <person name="Wilhelmsson P.K.I."/>
            <person name="Janitza P."/>
            <person name="Kern R."/>
            <person name="Heyl A."/>
            <person name="Rumpler F."/>
            <person name="Villalobos L.I.A.C."/>
            <person name="Clay J.M."/>
            <person name="Skokan R."/>
            <person name="Toyoda A."/>
            <person name="Suzuki Y."/>
            <person name="Kagoshima H."/>
            <person name="Schijlen E."/>
            <person name="Tajeshwar N."/>
            <person name="Catarino B."/>
            <person name="Hetherington A.J."/>
            <person name="Saltykova A."/>
            <person name="Bonnot C."/>
            <person name="Breuninger H."/>
            <person name="Symeonidi A."/>
            <person name="Radhakrishnan G.V."/>
            <person name="Van Nieuwerburgh F."/>
            <person name="Deforce D."/>
            <person name="Chang C."/>
            <person name="Karol K.G."/>
            <person name="Hedrich R."/>
            <person name="Ulvskov P."/>
            <person name="Glockner G."/>
            <person name="Delwiche C.F."/>
            <person name="Petrasek J."/>
            <person name="Van de Peer Y."/>
            <person name="Friml J."/>
            <person name="Beilby M."/>
            <person name="Dolan L."/>
            <person name="Kohara Y."/>
            <person name="Sugano S."/>
            <person name="Fujiyama A."/>
            <person name="Delaux P.-M."/>
            <person name="Quint M."/>
            <person name="TheiBen G."/>
            <person name="Hagemann M."/>
            <person name="Harholt J."/>
            <person name="Dunand C."/>
            <person name="Zachgo S."/>
            <person name="Langdale J."/>
            <person name="Maumus F."/>
            <person name="Straeten D.V.D."/>
            <person name="Gould S.B."/>
            <person name="Rensing S.A."/>
        </authorList>
    </citation>
    <scope>NUCLEOTIDE SEQUENCE [LARGE SCALE GENOMIC DNA]</scope>
    <source>
        <strain evidence="2 3">S276</strain>
    </source>
</reference>
<dbReference type="Proteomes" id="UP000265515">
    <property type="component" value="Unassembled WGS sequence"/>
</dbReference>
<evidence type="ECO:0000256" key="1">
    <source>
        <dbReference type="SAM" id="MobiDB-lite"/>
    </source>
</evidence>
<dbReference type="OMA" id="CEECGGC"/>
<sequence>MDAEEPYIAGQEDEYEIMRLSDPDLAPALPCSSECSLSSLLPPSLQIDPAQFLRLGLSDTVGSPKKANVEPSMMISSLRKSTLRTGPLSPLATGKGNQPPADVDPSSPGWLILTLVLPYLDLRTLVSLESVSKGIRNAVLEDPALWCVLEAASHAERKMDDRIFRVLVARSKSRLTKARMSFCLGLTGAGIANALAKCVDLQCLSLRSCRHVEGRDIVQLVKSLADQNRACGRPPVLKSLRIAGCKNVTAEHVRELKALLQAAAAVGDEANGEAGTDAKRGPFREQTRAEPLPFYYNTIPDSKDDKRLLDLDICPRCSRILEVYSCTRPECASAPRQLGPHAGGRQSTPPRWPTCRACKFCIERCRECGGCCEDGTWTVCGCDVCEECWFNLEKCRRCNKGWCRRHAEDEDGELICVDCKDRSFRYMMTRFYDS</sequence>
<dbReference type="AlphaFoldDB" id="A0A388LTC1"/>
<feature type="region of interest" description="Disordered" evidence="1">
    <location>
        <begin position="84"/>
        <end position="103"/>
    </location>
</feature>
<comment type="caution">
    <text evidence="2">The sequence shown here is derived from an EMBL/GenBank/DDBJ whole genome shotgun (WGS) entry which is preliminary data.</text>
</comment>
<proteinExistence type="predicted"/>
<evidence type="ECO:0000313" key="2">
    <source>
        <dbReference type="EMBL" id="GBG85557.1"/>
    </source>
</evidence>
<keyword evidence="3" id="KW-1185">Reference proteome</keyword>